<dbReference type="EMBL" id="JACJID010000001">
    <property type="protein sequence ID" value="MBA8924424.1"/>
    <property type="molecule type" value="Genomic_DNA"/>
</dbReference>
<name>A0ABR6BC22_9PSEU</name>
<dbReference type="RefSeq" id="WP_025357976.1">
    <property type="nucleotide sequence ID" value="NZ_BAAABQ010000021.1"/>
</dbReference>
<keyword evidence="1" id="KW-0812">Transmembrane</keyword>
<comment type="caution">
    <text evidence="2">The sequence shown here is derived from an EMBL/GenBank/DDBJ whole genome shotgun (WGS) entry which is preliminary data.</text>
</comment>
<protein>
    <recommendedName>
        <fullName evidence="4">Secreted protein</fullName>
    </recommendedName>
</protein>
<feature type="transmembrane region" description="Helical" evidence="1">
    <location>
        <begin position="6"/>
        <end position="28"/>
    </location>
</feature>
<reference evidence="2 3" key="1">
    <citation type="submission" date="2020-08" db="EMBL/GenBank/DDBJ databases">
        <title>Genomic Encyclopedia of Archaeal and Bacterial Type Strains, Phase II (KMG-II): from individual species to whole genera.</title>
        <authorList>
            <person name="Goeker M."/>
        </authorList>
    </citation>
    <scope>NUCLEOTIDE SEQUENCE [LARGE SCALE GENOMIC DNA]</scope>
    <source>
        <strain evidence="2 3">DSM 43850</strain>
    </source>
</reference>
<evidence type="ECO:0000313" key="2">
    <source>
        <dbReference type="EMBL" id="MBA8924424.1"/>
    </source>
</evidence>
<dbReference type="Proteomes" id="UP000517916">
    <property type="component" value="Unassembled WGS sequence"/>
</dbReference>
<sequence length="182" mass="21095">MSTTSIVIVVVLVVIVLVLVALLARAYLRGRRLRQRFGPEYDRVVREKGDRREAERELGERESRHKRLEVRPLSEDHRQAYLRDWSWAQEQFVDDPSGAVRRADQLIIMVMAERGYPTEGFEQQAVDLSVRHGQVLGHYRTAHGIASRGDGRTPSTEELREAMVHYRVLVEDLIGQPNQERR</sequence>
<keyword evidence="1" id="KW-1133">Transmembrane helix</keyword>
<evidence type="ECO:0008006" key="4">
    <source>
        <dbReference type="Google" id="ProtNLM"/>
    </source>
</evidence>
<proteinExistence type="predicted"/>
<accession>A0ABR6BC22</accession>
<evidence type="ECO:0000256" key="1">
    <source>
        <dbReference type="SAM" id="Phobius"/>
    </source>
</evidence>
<organism evidence="2 3">
    <name type="scientific">Kutzneria viridogrisea</name>
    <dbReference type="NCBI Taxonomy" id="47990"/>
    <lineage>
        <taxon>Bacteria</taxon>
        <taxon>Bacillati</taxon>
        <taxon>Actinomycetota</taxon>
        <taxon>Actinomycetes</taxon>
        <taxon>Pseudonocardiales</taxon>
        <taxon>Pseudonocardiaceae</taxon>
        <taxon>Kutzneria</taxon>
    </lineage>
</organism>
<keyword evidence="3" id="KW-1185">Reference proteome</keyword>
<gene>
    <name evidence="2" type="ORF">BC739_001621</name>
</gene>
<evidence type="ECO:0000313" key="3">
    <source>
        <dbReference type="Proteomes" id="UP000517916"/>
    </source>
</evidence>
<keyword evidence="1" id="KW-0472">Membrane</keyword>